<reference evidence="8" key="1">
    <citation type="submission" date="2023-06" db="EMBL/GenBank/DDBJ databases">
        <title>Genomic of Agaribacillus aureum.</title>
        <authorList>
            <person name="Wang G."/>
        </authorList>
    </citation>
    <scope>NUCLEOTIDE SEQUENCE</scope>
    <source>
        <strain evidence="8">BMA12</strain>
    </source>
</reference>
<dbReference type="RefSeq" id="WP_346760338.1">
    <property type="nucleotide sequence ID" value="NZ_JAUJEB010000005.1"/>
</dbReference>
<dbReference type="InterPro" id="IPR012944">
    <property type="entry name" value="SusD_RagB_dom"/>
</dbReference>
<keyword evidence="3" id="KW-0732">Signal</keyword>
<evidence type="ECO:0000259" key="6">
    <source>
        <dbReference type="Pfam" id="PF07980"/>
    </source>
</evidence>
<dbReference type="Gene3D" id="1.25.40.390">
    <property type="match status" value="1"/>
</dbReference>
<keyword evidence="9" id="KW-1185">Reference proteome</keyword>
<dbReference type="PROSITE" id="PS51257">
    <property type="entry name" value="PROKAR_LIPOPROTEIN"/>
    <property type="match status" value="1"/>
</dbReference>
<protein>
    <submittedName>
        <fullName evidence="8">RagB/SusD family nutrient uptake outer membrane protein</fullName>
    </submittedName>
</protein>
<comment type="subcellular location">
    <subcellularLocation>
        <location evidence="1">Cell outer membrane</location>
    </subcellularLocation>
</comment>
<evidence type="ECO:0000256" key="4">
    <source>
        <dbReference type="ARBA" id="ARBA00023136"/>
    </source>
</evidence>
<dbReference type="InterPro" id="IPR011990">
    <property type="entry name" value="TPR-like_helical_dom_sf"/>
</dbReference>
<evidence type="ECO:0000256" key="1">
    <source>
        <dbReference type="ARBA" id="ARBA00004442"/>
    </source>
</evidence>
<dbReference type="Pfam" id="PF07980">
    <property type="entry name" value="SusD_RagB"/>
    <property type="match status" value="1"/>
</dbReference>
<keyword evidence="5" id="KW-0998">Cell outer membrane</keyword>
<accession>A0ABT8LE00</accession>
<evidence type="ECO:0000256" key="3">
    <source>
        <dbReference type="ARBA" id="ARBA00022729"/>
    </source>
</evidence>
<name>A0ABT8LE00_9BACT</name>
<evidence type="ECO:0000256" key="5">
    <source>
        <dbReference type="ARBA" id="ARBA00023237"/>
    </source>
</evidence>
<dbReference type="Proteomes" id="UP001172083">
    <property type="component" value="Unassembled WGS sequence"/>
</dbReference>
<feature type="domain" description="RagB/SusD" evidence="6">
    <location>
        <begin position="271"/>
        <end position="575"/>
    </location>
</feature>
<dbReference type="EMBL" id="JAUJEB010000005">
    <property type="protein sequence ID" value="MDN5215000.1"/>
    <property type="molecule type" value="Genomic_DNA"/>
</dbReference>
<comment type="caution">
    <text evidence="8">The sequence shown here is derived from an EMBL/GenBank/DDBJ whole genome shotgun (WGS) entry which is preliminary data.</text>
</comment>
<dbReference type="SUPFAM" id="SSF48452">
    <property type="entry name" value="TPR-like"/>
    <property type="match status" value="1"/>
</dbReference>
<dbReference type="InterPro" id="IPR033985">
    <property type="entry name" value="SusD-like_N"/>
</dbReference>
<proteinExistence type="inferred from homology"/>
<evidence type="ECO:0000313" key="9">
    <source>
        <dbReference type="Proteomes" id="UP001172083"/>
    </source>
</evidence>
<gene>
    <name evidence="8" type="ORF">QQ020_23165</name>
</gene>
<dbReference type="Pfam" id="PF14322">
    <property type="entry name" value="SusD-like_3"/>
    <property type="match status" value="1"/>
</dbReference>
<keyword evidence="4" id="KW-0472">Membrane</keyword>
<feature type="domain" description="SusD-like N-terminal" evidence="7">
    <location>
        <begin position="94"/>
        <end position="220"/>
    </location>
</feature>
<evidence type="ECO:0000313" key="8">
    <source>
        <dbReference type="EMBL" id="MDN5215000.1"/>
    </source>
</evidence>
<evidence type="ECO:0000256" key="2">
    <source>
        <dbReference type="ARBA" id="ARBA00006275"/>
    </source>
</evidence>
<sequence length="575" mass="64641">MKKIITLKLIIGIMILVSSCSEESLDLKPLDAISEVDVFNDVNLLQAYVDAGYASIPNNFSGNQRMGTDPLADLAYLKNNRGEGVPEYGQNTVDALNVETITKNAWTRNYFGIRHVNSYFSGTENSSISQNDLDPLTGQMLFLRAYFHFDLMSYYGGIPIITKRFKINEENFDVPRNSIEEVVDFIVSELDKAIPLLDENAPKARASKAAAMALKGRVLLYAASPLLNPSVDMSKWTAAAAANKAVMDLASYPMTEDYRSIFLSRPSIADEVIFTREYNLEVNQGTWSGANTMYWPNGYQGWHSVSPNQKFIDLFEMTNGETPYLPDGVTVNPASGYDPQNPYVNRDPRLSDIALYNGVMFKDRDVQYWIEYEDDGDGNPSDRTEVAGGLDTHLSPIYSWEPSLTNYAFRKFTDPTELPALSGAPTEEFTPDIKFRKTEFYLNYAETQIALGNEQAAREAINAVRARASVNMPPVTASGNDLIEAYRRERAIELSLEGHRFFDIRRWKIAGEVMGKPMYGIDVEKLSTGDIVYSYGTKIAEATELRTWDDRLYWLPIPDREVKASNNALEQNPGY</sequence>
<comment type="similarity">
    <text evidence="2">Belongs to the SusD family.</text>
</comment>
<organism evidence="8 9">
    <name type="scientific">Agaribacillus aureus</name>
    <dbReference type="NCBI Taxonomy" id="3051825"/>
    <lineage>
        <taxon>Bacteria</taxon>
        <taxon>Pseudomonadati</taxon>
        <taxon>Bacteroidota</taxon>
        <taxon>Cytophagia</taxon>
        <taxon>Cytophagales</taxon>
        <taxon>Splendidivirgaceae</taxon>
        <taxon>Agaribacillus</taxon>
    </lineage>
</organism>
<evidence type="ECO:0000259" key="7">
    <source>
        <dbReference type="Pfam" id="PF14322"/>
    </source>
</evidence>